<sequence length="310" mass="34008">MNIITCCTCALVGLLLCGNVYAAERKGFAAVGLTRLSGASAANLATAVRESGCRQFEFSFMPFFNAKDPFNNVNTLLAIPNVGKVETIFLSWRDEKVMNDGWGNALATLGRRAGAVNRHLNGVRNKVDNIVLVPMLEDQWTQPRWLEAVQVVAGQLDSGDKVTFRRSVNSGNDMPPTNISARLKNGTSHTFTSTRLEAHRIDHGGNAQVISNDGRLVYQDADIAGKHETKSSLVDGPGESRSLADWTSDANASAKVSLLWRPSYNLYTRTYAQSLITYRKPDVLLENRSDSDSDPAVNAFEQEVLKSFLH</sequence>
<organism evidence="2 3">
    <name type="scientific">Desulfoprunum benzoelyticum</name>
    <dbReference type="NCBI Taxonomy" id="1506996"/>
    <lineage>
        <taxon>Bacteria</taxon>
        <taxon>Pseudomonadati</taxon>
        <taxon>Thermodesulfobacteriota</taxon>
        <taxon>Desulfobulbia</taxon>
        <taxon>Desulfobulbales</taxon>
        <taxon>Desulfobulbaceae</taxon>
        <taxon>Desulfoprunum</taxon>
    </lineage>
</organism>
<feature type="chain" id="PRO_5032620446" evidence="1">
    <location>
        <begin position="23"/>
        <end position="310"/>
    </location>
</feature>
<dbReference type="AlphaFoldDB" id="A0A840V2I0"/>
<name>A0A840V2I0_9BACT</name>
<evidence type="ECO:0000313" key="2">
    <source>
        <dbReference type="EMBL" id="MBB5349038.1"/>
    </source>
</evidence>
<comment type="caution">
    <text evidence="2">The sequence shown here is derived from an EMBL/GenBank/DDBJ whole genome shotgun (WGS) entry which is preliminary data.</text>
</comment>
<dbReference type="RefSeq" id="WP_183351852.1">
    <property type="nucleotide sequence ID" value="NZ_JACHEO010000018.1"/>
</dbReference>
<accession>A0A840V2I0</accession>
<proteinExistence type="predicted"/>
<reference evidence="2 3" key="1">
    <citation type="submission" date="2020-08" db="EMBL/GenBank/DDBJ databases">
        <title>Genomic Encyclopedia of Type Strains, Phase IV (KMG-IV): sequencing the most valuable type-strain genomes for metagenomic binning, comparative biology and taxonomic classification.</title>
        <authorList>
            <person name="Goeker M."/>
        </authorList>
    </citation>
    <scope>NUCLEOTIDE SEQUENCE [LARGE SCALE GENOMIC DNA]</scope>
    <source>
        <strain evidence="2 3">DSM 28570</strain>
    </source>
</reference>
<keyword evidence="3" id="KW-1185">Reference proteome</keyword>
<dbReference type="EMBL" id="JACHEO010000018">
    <property type="protein sequence ID" value="MBB5349038.1"/>
    <property type="molecule type" value="Genomic_DNA"/>
</dbReference>
<feature type="signal peptide" evidence="1">
    <location>
        <begin position="1"/>
        <end position="22"/>
    </location>
</feature>
<dbReference type="Proteomes" id="UP000539642">
    <property type="component" value="Unassembled WGS sequence"/>
</dbReference>
<protein>
    <submittedName>
        <fullName evidence="2">Uncharacterized protein</fullName>
    </submittedName>
</protein>
<evidence type="ECO:0000313" key="3">
    <source>
        <dbReference type="Proteomes" id="UP000539642"/>
    </source>
</evidence>
<keyword evidence="1" id="KW-0732">Signal</keyword>
<gene>
    <name evidence="2" type="ORF">HNQ81_002785</name>
</gene>
<evidence type="ECO:0000256" key="1">
    <source>
        <dbReference type="SAM" id="SignalP"/>
    </source>
</evidence>